<dbReference type="GeneID" id="120052133"/>
<dbReference type="PANTHER" id="PTHR13814:SF17">
    <property type="entry name" value="FETUIN-B PRECURSOR"/>
    <property type="match status" value="1"/>
</dbReference>
<organism evidence="5 6">
    <name type="scientific">Salvelinus namaycush</name>
    <name type="common">Lake trout</name>
    <name type="synonym">Salmo namaycush</name>
    <dbReference type="NCBI Taxonomy" id="8040"/>
    <lineage>
        <taxon>Eukaryota</taxon>
        <taxon>Metazoa</taxon>
        <taxon>Chordata</taxon>
        <taxon>Craniata</taxon>
        <taxon>Vertebrata</taxon>
        <taxon>Euteleostomi</taxon>
        <taxon>Actinopterygii</taxon>
        <taxon>Neopterygii</taxon>
        <taxon>Teleostei</taxon>
        <taxon>Protacanthopterygii</taxon>
        <taxon>Salmoniformes</taxon>
        <taxon>Salmonidae</taxon>
        <taxon>Salmoninae</taxon>
        <taxon>Salvelinus</taxon>
    </lineage>
</organism>
<dbReference type="Gene3D" id="3.10.450.10">
    <property type="match status" value="1"/>
</dbReference>
<sequence length="164" mass="18489">LTIDVLETKCHVISRKPWKKCEVKDVADIPVRIVSPYLIVDTCPDCPTVERLDDPIIVETANLSLQTYNRKSRLTNYYTLLNLTGASMQWVECPSYFVEFTTQETVSAKDNPDVDLTQSQGLCTGSHTTLDDGMFENKLPIKFKCEIFEPEVGNFHNSAITAIP</sequence>
<evidence type="ECO:0000259" key="4">
    <source>
        <dbReference type="Pfam" id="PF00031"/>
    </source>
</evidence>
<keyword evidence="1" id="KW-0732">Signal</keyword>
<dbReference type="InterPro" id="IPR000010">
    <property type="entry name" value="Cystatin_dom"/>
</dbReference>
<dbReference type="Pfam" id="PF00031">
    <property type="entry name" value="Cystatin"/>
    <property type="match status" value="1"/>
</dbReference>
<dbReference type="RefSeq" id="XP_038854903.1">
    <property type="nucleotide sequence ID" value="XM_038998975.1"/>
</dbReference>
<evidence type="ECO:0000256" key="1">
    <source>
        <dbReference type="ARBA" id="ARBA00022729"/>
    </source>
</evidence>
<dbReference type="KEGG" id="snh:120052133"/>
<evidence type="ECO:0000313" key="6">
    <source>
        <dbReference type="RefSeq" id="XP_038854903.1"/>
    </source>
</evidence>
<keyword evidence="5" id="KW-1185">Reference proteome</keyword>
<protein>
    <submittedName>
        <fullName evidence="6">Fetuin-B-like</fullName>
    </submittedName>
</protein>
<evidence type="ECO:0000256" key="3">
    <source>
        <dbReference type="ARBA" id="ARBA00023180"/>
    </source>
</evidence>
<dbReference type="GO" id="GO:0005576">
    <property type="term" value="C:extracellular region"/>
    <property type="evidence" value="ECO:0007669"/>
    <property type="project" value="TreeGrafter"/>
</dbReference>
<evidence type="ECO:0000256" key="2">
    <source>
        <dbReference type="ARBA" id="ARBA00023157"/>
    </source>
</evidence>
<gene>
    <name evidence="6" type="primary">LOC120052133</name>
</gene>
<feature type="domain" description="Cystatin" evidence="4">
    <location>
        <begin position="53"/>
        <end position="124"/>
    </location>
</feature>
<keyword evidence="2" id="KW-1015">Disulfide bond</keyword>
<proteinExistence type="predicted"/>
<dbReference type="AlphaFoldDB" id="A0A8U0R4U9"/>
<reference evidence="6" key="1">
    <citation type="submission" date="2025-08" db="UniProtKB">
        <authorList>
            <consortium name="RefSeq"/>
        </authorList>
    </citation>
    <scope>IDENTIFICATION</scope>
    <source>
        <tissue evidence="6">White muscle</tissue>
    </source>
</reference>
<name>A0A8U0R4U9_SALNM</name>
<dbReference type="PANTHER" id="PTHR13814">
    <property type="entry name" value="FETUIN"/>
    <property type="match status" value="1"/>
</dbReference>
<dbReference type="GO" id="GO:0004869">
    <property type="term" value="F:cysteine-type endopeptidase inhibitor activity"/>
    <property type="evidence" value="ECO:0007669"/>
    <property type="project" value="InterPro"/>
</dbReference>
<dbReference type="InterPro" id="IPR050735">
    <property type="entry name" value="Kininogen_Fetuin_HRG"/>
</dbReference>
<evidence type="ECO:0000313" key="5">
    <source>
        <dbReference type="Proteomes" id="UP000808372"/>
    </source>
</evidence>
<accession>A0A8U0R4U9</accession>
<dbReference type="SUPFAM" id="SSF54403">
    <property type="entry name" value="Cystatin/monellin"/>
    <property type="match status" value="1"/>
</dbReference>
<dbReference type="Proteomes" id="UP000808372">
    <property type="component" value="Chromosome 8"/>
</dbReference>
<feature type="non-terminal residue" evidence="6">
    <location>
        <position position="1"/>
    </location>
</feature>
<keyword evidence="3" id="KW-0325">Glycoprotein</keyword>
<dbReference type="InterPro" id="IPR046350">
    <property type="entry name" value="Cystatin_sf"/>
</dbReference>